<dbReference type="Proteomes" id="UP001482620">
    <property type="component" value="Unassembled WGS sequence"/>
</dbReference>
<proteinExistence type="predicted"/>
<dbReference type="EMBL" id="JAHRIQ010082864">
    <property type="protein sequence ID" value="MEQ2248350.1"/>
    <property type="molecule type" value="Genomic_DNA"/>
</dbReference>
<sequence>MGRSRRSGDCGDCPTVATVVNVRPVAGGLPDQSPALSISVVFLGMKPHPPCLLMVVRGLGGTDLAALLLSVCPRAAVAHHCQCVNGWMTDCSPKSFGVFGLDKALYKCRPFK</sequence>
<reference evidence="1 2" key="1">
    <citation type="submission" date="2021-06" db="EMBL/GenBank/DDBJ databases">
        <authorList>
            <person name="Palmer J.M."/>
        </authorList>
    </citation>
    <scope>NUCLEOTIDE SEQUENCE [LARGE SCALE GENOMIC DNA]</scope>
    <source>
        <strain evidence="2">if_2019</strain>
        <tissue evidence="1">Muscle</tissue>
    </source>
</reference>
<gene>
    <name evidence="1" type="ORF">ILYODFUR_018274</name>
</gene>
<comment type="caution">
    <text evidence="1">The sequence shown here is derived from an EMBL/GenBank/DDBJ whole genome shotgun (WGS) entry which is preliminary data.</text>
</comment>
<organism evidence="1 2">
    <name type="scientific">Ilyodon furcidens</name>
    <name type="common">goldbreast splitfin</name>
    <dbReference type="NCBI Taxonomy" id="33524"/>
    <lineage>
        <taxon>Eukaryota</taxon>
        <taxon>Metazoa</taxon>
        <taxon>Chordata</taxon>
        <taxon>Craniata</taxon>
        <taxon>Vertebrata</taxon>
        <taxon>Euteleostomi</taxon>
        <taxon>Actinopterygii</taxon>
        <taxon>Neopterygii</taxon>
        <taxon>Teleostei</taxon>
        <taxon>Neoteleostei</taxon>
        <taxon>Acanthomorphata</taxon>
        <taxon>Ovalentaria</taxon>
        <taxon>Atherinomorphae</taxon>
        <taxon>Cyprinodontiformes</taxon>
        <taxon>Goodeidae</taxon>
        <taxon>Ilyodon</taxon>
    </lineage>
</organism>
<name>A0ABV0UTD2_9TELE</name>
<keyword evidence="2" id="KW-1185">Reference proteome</keyword>
<evidence type="ECO:0000313" key="2">
    <source>
        <dbReference type="Proteomes" id="UP001482620"/>
    </source>
</evidence>
<protein>
    <submittedName>
        <fullName evidence="1">Uncharacterized protein</fullName>
    </submittedName>
</protein>
<evidence type="ECO:0000313" key="1">
    <source>
        <dbReference type="EMBL" id="MEQ2248350.1"/>
    </source>
</evidence>
<accession>A0ABV0UTD2</accession>